<gene>
    <name evidence="2" type="ORF">SEMRO_2321_G323200.1</name>
</gene>
<dbReference type="Proteomes" id="UP001153069">
    <property type="component" value="Unassembled WGS sequence"/>
</dbReference>
<comment type="caution">
    <text evidence="2">The sequence shown here is derived from an EMBL/GenBank/DDBJ whole genome shotgun (WGS) entry which is preliminary data.</text>
</comment>
<evidence type="ECO:0000256" key="1">
    <source>
        <dbReference type="SAM" id="MobiDB-lite"/>
    </source>
</evidence>
<protein>
    <submittedName>
        <fullName evidence="2">Uncharacterized protein</fullName>
    </submittedName>
</protein>
<dbReference type="EMBL" id="CAICTM010002319">
    <property type="protein sequence ID" value="CAB9528786.1"/>
    <property type="molecule type" value="Genomic_DNA"/>
</dbReference>
<sequence length="166" mass="18843">MSRPRKADNLPPQATSDCRARNDAKNSYKIAHMHHAITAIHDTRHTPEQQLRSRPRYYYDSKAPFFEPSTPLNEPPLVAMEPLFYYSLTASTSAYDDGKFLHDDDAKFACKNDISLGNNLPLVDDDRGKPTTIACKELYLVDDAYDSASLIDDTVELILRSYNNDK</sequence>
<keyword evidence="3" id="KW-1185">Reference proteome</keyword>
<accession>A0A9N8EX00</accession>
<reference evidence="2" key="1">
    <citation type="submission" date="2020-06" db="EMBL/GenBank/DDBJ databases">
        <authorList>
            <consortium name="Plant Systems Biology data submission"/>
        </authorList>
    </citation>
    <scope>NUCLEOTIDE SEQUENCE</scope>
    <source>
        <strain evidence="2">D6</strain>
    </source>
</reference>
<organism evidence="2 3">
    <name type="scientific">Seminavis robusta</name>
    <dbReference type="NCBI Taxonomy" id="568900"/>
    <lineage>
        <taxon>Eukaryota</taxon>
        <taxon>Sar</taxon>
        <taxon>Stramenopiles</taxon>
        <taxon>Ochrophyta</taxon>
        <taxon>Bacillariophyta</taxon>
        <taxon>Bacillariophyceae</taxon>
        <taxon>Bacillariophycidae</taxon>
        <taxon>Naviculales</taxon>
        <taxon>Naviculaceae</taxon>
        <taxon>Seminavis</taxon>
    </lineage>
</organism>
<dbReference type="AlphaFoldDB" id="A0A9N8EX00"/>
<evidence type="ECO:0000313" key="3">
    <source>
        <dbReference type="Proteomes" id="UP001153069"/>
    </source>
</evidence>
<proteinExistence type="predicted"/>
<evidence type="ECO:0000313" key="2">
    <source>
        <dbReference type="EMBL" id="CAB9528786.1"/>
    </source>
</evidence>
<name>A0A9N8EX00_9STRA</name>
<feature type="region of interest" description="Disordered" evidence="1">
    <location>
        <begin position="1"/>
        <end position="20"/>
    </location>
</feature>